<dbReference type="OrthoDB" id="310895at2759"/>
<organism evidence="6 7">
    <name type="scientific">Naematelia encephala</name>
    <dbReference type="NCBI Taxonomy" id="71784"/>
    <lineage>
        <taxon>Eukaryota</taxon>
        <taxon>Fungi</taxon>
        <taxon>Dikarya</taxon>
        <taxon>Basidiomycota</taxon>
        <taxon>Agaricomycotina</taxon>
        <taxon>Tremellomycetes</taxon>
        <taxon>Tremellales</taxon>
        <taxon>Naemateliaceae</taxon>
        <taxon>Naematelia</taxon>
    </lineage>
</organism>
<dbReference type="SUPFAM" id="SSF53720">
    <property type="entry name" value="ALDH-like"/>
    <property type="match status" value="1"/>
</dbReference>
<evidence type="ECO:0000313" key="7">
    <source>
        <dbReference type="Proteomes" id="UP000193986"/>
    </source>
</evidence>
<reference evidence="6 7" key="1">
    <citation type="submission" date="2016-07" db="EMBL/GenBank/DDBJ databases">
        <title>Pervasive Adenine N6-methylation of Active Genes in Fungi.</title>
        <authorList>
            <consortium name="DOE Joint Genome Institute"/>
            <person name="Mondo S.J."/>
            <person name="Dannebaum R.O."/>
            <person name="Kuo R.C."/>
            <person name="Labutti K."/>
            <person name="Haridas S."/>
            <person name="Kuo A."/>
            <person name="Salamov A."/>
            <person name="Ahrendt S.R."/>
            <person name="Lipzen A."/>
            <person name="Sullivan W."/>
            <person name="Andreopoulos W.B."/>
            <person name="Clum A."/>
            <person name="Lindquist E."/>
            <person name="Daum C."/>
            <person name="Ramamoorthy G.K."/>
            <person name="Gryganskyi A."/>
            <person name="Culley D."/>
            <person name="Magnuson J.K."/>
            <person name="James T.Y."/>
            <person name="O'Malley M.A."/>
            <person name="Stajich J.E."/>
            <person name="Spatafora J.W."/>
            <person name="Visel A."/>
            <person name="Grigoriev I.V."/>
        </authorList>
    </citation>
    <scope>NUCLEOTIDE SEQUENCE [LARGE SCALE GENOMIC DNA]</scope>
    <source>
        <strain evidence="6 7">68-887.2</strain>
    </source>
</reference>
<comment type="similarity">
    <text evidence="1 4">Belongs to the aldehyde dehydrogenase family.</text>
</comment>
<dbReference type="Proteomes" id="UP000193986">
    <property type="component" value="Unassembled WGS sequence"/>
</dbReference>
<keyword evidence="7" id="KW-1185">Reference proteome</keyword>
<evidence type="ECO:0000256" key="2">
    <source>
        <dbReference type="ARBA" id="ARBA00023002"/>
    </source>
</evidence>
<dbReference type="InParanoid" id="A0A1Y2AEL8"/>
<name>A0A1Y2AEL8_9TREE</name>
<feature type="active site" evidence="3">
    <location>
        <position position="267"/>
    </location>
</feature>
<dbReference type="InterPro" id="IPR016163">
    <property type="entry name" value="Ald_DH_C"/>
</dbReference>
<dbReference type="PANTHER" id="PTHR11699">
    <property type="entry name" value="ALDEHYDE DEHYDROGENASE-RELATED"/>
    <property type="match status" value="1"/>
</dbReference>
<dbReference type="Gene3D" id="3.40.309.10">
    <property type="entry name" value="Aldehyde Dehydrogenase, Chain A, domain 2"/>
    <property type="match status" value="1"/>
</dbReference>
<dbReference type="Gene3D" id="3.40.605.10">
    <property type="entry name" value="Aldehyde Dehydrogenase, Chain A, domain 1"/>
    <property type="match status" value="1"/>
</dbReference>
<evidence type="ECO:0000313" key="6">
    <source>
        <dbReference type="EMBL" id="ORY21001.1"/>
    </source>
</evidence>
<dbReference type="InterPro" id="IPR016162">
    <property type="entry name" value="Ald_DH_N"/>
</dbReference>
<gene>
    <name evidence="6" type="ORF">BCR39DRAFT_488613</name>
</gene>
<dbReference type="InterPro" id="IPR015590">
    <property type="entry name" value="Aldehyde_DH_dom"/>
</dbReference>
<dbReference type="InterPro" id="IPR016161">
    <property type="entry name" value="Ald_DH/histidinol_DH"/>
</dbReference>
<evidence type="ECO:0000259" key="5">
    <source>
        <dbReference type="Pfam" id="PF00171"/>
    </source>
</evidence>
<feature type="domain" description="Aldehyde dehydrogenase" evidence="5">
    <location>
        <begin position="27"/>
        <end position="492"/>
    </location>
</feature>
<evidence type="ECO:0000256" key="1">
    <source>
        <dbReference type="ARBA" id="ARBA00009986"/>
    </source>
</evidence>
<evidence type="ECO:0000256" key="3">
    <source>
        <dbReference type="PROSITE-ProRule" id="PRU10007"/>
    </source>
</evidence>
<keyword evidence="2 4" id="KW-0560">Oxidoreductase</keyword>
<comment type="caution">
    <text evidence="6">The sequence shown here is derived from an EMBL/GenBank/DDBJ whole genome shotgun (WGS) entry which is preliminary data.</text>
</comment>
<dbReference type="PROSITE" id="PS00687">
    <property type="entry name" value="ALDEHYDE_DEHYDR_GLU"/>
    <property type="match status" value="1"/>
</dbReference>
<dbReference type="AlphaFoldDB" id="A0A1Y2AEL8"/>
<accession>A0A1Y2AEL8</accession>
<evidence type="ECO:0000256" key="4">
    <source>
        <dbReference type="RuleBase" id="RU003345"/>
    </source>
</evidence>
<dbReference type="FunFam" id="3.40.605.10:FF:000050">
    <property type="entry name" value="Aldehyde dehydrogenase, mitochondrial"/>
    <property type="match status" value="1"/>
</dbReference>
<protein>
    <submittedName>
        <fullName evidence="6">Aldehyde dehydrogenase domain-containing protein</fullName>
    </submittedName>
</protein>
<dbReference type="GO" id="GO:0016620">
    <property type="term" value="F:oxidoreductase activity, acting on the aldehyde or oxo group of donors, NAD or NADP as acceptor"/>
    <property type="evidence" value="ECO:0007669"/>
    <property type="project" value="InterPro"/>
</dbReference>
<dbReference type="STRING" id="71784.A0A1Y2AEL8"/>
<dbReference type="FunFam" id="3.40.309.10:FF:000012">
    <property type="entry name" value="Betaine aldehyde dehydrogenase"/>
    <property type="match status" value="1"/>
</dbReference>
<dbReference type="Pfam" id="PF00171">
    <property type="entry name" value="Aldedh"/>
    <property type="match status" value="1"/>
</dbReference>
<sequence>MPTHAKLRVFSLGEVEVPVGIFINNEWVEASSSETFSTTNPATGEKSLDFAHASKEDVDKAVKAARKAFKTTWGNNIQATKRAAVLFKLADLMERDTERLAALESITTGKGIRMVRTTELADSIACLRYYAGLADKLHGQTITSFGKEKFVYTVHQPIGVCGQIIPWNDPIMMWAWKVAPALAAGCTLVLKPSELTPLTALLMCDLAKEAGIPAGVLNTLPGFGSTTGDAIARHMNIDKVAFTGSVVTGRRISIAAAESNLKKVNLELGGKSPILVFDSADVEEAANWTALAIWFNSGQYCCAGSRVYIQEGVYEKFITALKQRAEACAIGQPHDEKTSFGPLICETQRDKVLNYIVSGKEAGARVVTGGEKWPQSNGGFWIEPTILADTTPDMRVVKEEIFGPVIVAAPFSTEEQAVELANDTTYGLAAAVFTNDTRQVARVTSALDAGTVWCNQYAFVHPSVPFGGFKQSGTGPELGTYGMEAYMQVKAVHQNLTQRMKWPM</sequence>
<proteinExistence type="inferred from homology"/>
<dbReference type="CDD" id="cd07091">
    <property type="entry name" value="ALDH_F1-2_Ald2-like"/>
    <property type="match status" value="1"/>
</dbReference>
<dbReference type="InterPro" id="IPR029510">
    <property type="entry name" value="Ald_DH_CS_GLU"/>
</dbReference>
<dbReference type="EMBL" id="MCFC01000120">
    <property type="protein sequence ID" value="ORY21001.1"/>
    <property type="molecule type" value="Genomic_DNA"/>
</dbReference>